<dbReference type="EMBL" id="HE575322">
    <property type="protein sequence ID" value="CCC93082.1"/>
    <property type="molecule type" value="Genomic_DNA"/>
</dbReference>
<gene>
    <name evidence="3" type="ORF">TCIL3000_9_4820</name>
</gene>
<sequence length="656" mass="72922">MLATSFHSEEDRFSQRLEYMNKEMKAIIDRTESERNYLLNMEVRNSMMKGFQGDHVVGGIHHSSLTSPFNSTPVAPIAAALNSSQELSEELAVRRLIDDRVNELRGSLAQMISEAISGINLTVQQRFSEAQKSRLDFTESLHETAEAARRSVGELHSTFSRMKRTVDRPIEELTRDLQDHVVRNNQENTRLRDSIASLENEVRVERQRGDRRVDELVRRHHDLVRNSLLELDSHVDGLRDEVQAMVRMQTRQILEELSSTQQQVARLNGALEAMNDTTVRCVSELRDLMDENVKRRAEVQSLRAEVETLTNLVKQSNAHDISTNRDNSFRRGEEGHSTNQNIPTSVAGNNEVAIALVNELKNTVNHLVNDVMRMGRHMASMDRALHTLFASTYGNHMGGGCFHSSGAERSNVKRGNGGGHLNDSLPMNSRTCSQFPLSPTGMSPTGVREQNERQWLGSRGHYNNGSPGYVPSAMNASQRPGSTTDGSPHSAFSPKKYPPAYNTGEAGHREFHAPGGYWDRHQPPRRVDNSDTTKMSQGFPHNAREAADNDGRTLAARDSPVARGSDSSRKKPSASQTSRGSPIKQTGATTAANVDSALLERAAPRLRPRSPTPSDSYVSPGKGAGWRVESRQYVPAPTSDLESELDNKKIARLALD</sequence>
<feature type="coiled-coil region" evidence="1">
    <location>
        <begin position="170"/>
        <end position="208"/>
    </location>
</feature>
<accession>G0UUL8</accession>
<proteinExistence type="predicted"/>
<name>G0UUL8_TRYCI</name>
<evidence type="ECO:0000313" key="3">
    <source>
        <dbReference type="EMBL" id="CCC93082.1"/>
    </source>
</evidence>
<evidence type="ECO:0000256" key="1">
    <source>
        <dbReference type="SAM" id="Coils"/>
    </source>
</evidence>
<feature type="region of interest" description="Disordered" evidence="2">
    <location>
        <begin position="317"/>
        <end position="346"/>
    </location>
</feature>
<feature type="compositionally biased region" description="Polar residues" evidence="2">
    <location>
        <begin position="317"/>
        <end position="326"/>
    </location>
</feature>
<feature type="compositionally biased region" description="Polar residues" evidence="2">
    <location>
        <begin position="573"/>
        <end position="593"/>
    </location>
</feature>
<dbReference type="AlphaFoldDB" id="G0UUL8"/>
<reference evidence="3" key="1">
    <citation type="journal article" date="2012" name="Proc. Natl. Acad. Sci. U.S.A.">
        <title>Antigenic diversity is generated by distinct evolutionary mechanisms in African trypanosome species.</title>
        <authorList>
            <person name="Jackson A.P."/>
            <person name="Berry A."/>
            <person name="Aslett M."/>
            <person name="Allison H.C."/>
            <person name="Burton P."/>
            <person name="Vavrova-Anderson J."/>
            <person name="Brown R."/>
            <person name="Browne H."/>
            <person name="Corton N."/>
            <person name="Hauser H."/>
            <person name="Gamble J."/>
            <person name="Gilderthorp R."/>
            <person name="Marcello L."/>
            <person name="McQuillan J."/>
            <person name="Otto T.D."/>
            <person name="Quail M.A."/>
            <person name="Sanders M.J."/>
            <person name="van Tonder A."/>
            <person name="Ginger M.L."/>
            <person name="Field M.C."/>
            <person name="Barry J.D."/>
            <person name="Hertz-Fowler C."/>
            <person name="Berriman M."/>
        </authorList>
    </citation>
    <scope>NUCLEOTIDE SEQUENCE</scope>
    <source>
        <strain evidence="3">IL3000</strain>
    </source>
</reference>
<evidence type="ECO:0000256" key="2">
    <source>
        <dbReference type="SAM" id="MobiDB-lite"/>
    </source>
</evidence>
<feature type="compositionally biased region" description="Polar residues" evidence="2">
    <location>
        <begin position="474"/>
        <end position="487"/>
    </location>
</feature>
<keyword evidence="1" id="KW-0175">Coiled coil</keyword>
<protein>
    <submittedName>
        <fullName evidence="3">Uncharacterized protein</fullName>
    </submittedName>
</protein>
<feature type="compositionally biased region" description="Basic and acidic residues" evidence="2">
    <location>
        <begin position="506"/>
        <end position="531"/>
    </location>
</feature>
<feature type="compositionally biased region" description="Basic and acidic residues" evidence="2">
    <location>
        <begin position="327"/>
        <end position="336"/>
    </location>
</feature>
<feature type="compositionally biased region" description="Polar residues" evidence="2">
    <location>
        <begin position="425"/>
        <end position="443"/>
    </location>
</feature>
<feature type="compositionally biased region" description="Polar residues" evidence="2">
    <location>
        <begin position="337"/>
        <end position="346"/>
    </location>
</feature>
<feature type="compositionally biased region" description="Basic and acidic residues" evidence="2">
    <location>
        <begin position="542"/>
        <end position="551"/>
    </location>
</feature>
<feature type="region of interest" description="Disordered" evidence="2">
    <location>
        <begin position="412"/>
        <end position="629"/>
    </location>
</feature>
<organism evidence="3">
    <name type="scientific">Trypanosoma congolense (strain IL3000)</name>
    <dbReference type="NCBI Taxonomy" id="1068625"/>
    <lineage>
        <taxon>Eukaryota</taxon>
        <taxon>Discoba</taxon>
        <taxon>Euglenozoa</taxon>
        <taxon>Kinetoplastea</taxon>
        <taxon>Metakinetoplastina</taxon>
        <taxon>Trypanosomatida</taxon>
        <taxon>Trypanosomatidae</taxon>
        <taxon>Trypanosoma</taxon>
        <taxon>Nannomonas</taxon>
    </lineage>
</organism>
<dbReference type="VEuPathDB" id="TriTrypDB:TcIL3000_9_4820"/>